<protein>
    <recommendedName>
        <fullName evidence="1">ESAT-6-like protein</fullName>
    </recommendedName>
</protein>
<proteinExistence type="inferred from homology"/>
<gene>
    <name evidence="3" type="ORF">IW256_007368</name>
</gene>
<feature type="coiled-coil region" evidence="2">
    <location>
        <begin position="70"/>
        <end position="97"/>
    </location>
</feature>
<evidence type="ECO:0000256" key="2">
    <source>
        <dbReference type="SAM" id="Coils"/>
    </source>
</evidence>
<sequence length="106" mass="11566">MSQVSAADKEAMAQAAQRIETSAGVVKGLQTKLDSQKAQLMAGWEGMAAGSFDRVFNDFQTQMGKVLRELEGMHEKLVQTKIQYEATEQEQEDAANKIASLLNGTT</sequence>
<dbReference type="Pfam" id="PF06013">
    <property type="entry name" value="WXG100"/>
    <property type="match status" value="1"/>
</dbReference>
<accession>A0A931DTJ1</accession>
<dbReference type="Gene3D" id="1.10.287.1060">
    <property type="entry name" value="ESAT-6-like"/>
    <property type="match status" value="1"/>
</dbReference>
<dbReference type="RefSeq" id="WP_231404078.1">
    <property type="nucleotide sequence ID" value="NZ_BAABES010000015.1"/>
</dbReference>
<dbReference type="Proteomes" id="UP000614047">
    <property type="component" value="Unassembled WGS sequence"/>
</dbReference>
<comment type="similarity">
    <text evidence="1">Belongs to the WXG100 family.</text>
</comment>
<evidence type="ECO:0000313" key="4">
    <source>
        <dbReference type="Proteomes" id="UP000614047"/>
    </source>
</evidence>
<keyword evidence="4" id="KW-1185">Reference proteome</keyword>
<organism evidence="3 4">
    <name type="scientific">Actinomadura viridis</name>
    <dbReference type="NCBI Taxonomy" id="58110"/>
    <lineage>
        <taxon>Bacteria</taxon>
        <taxon>Bacillati</taxon>
        <taxon>Actinomycetota</taxon>
        <taxon>Actinomycetes</taxon>
        <taxon>Streptosporangiales</taxon>
        <taxon>Thermomonosporaceae</taxon>
        <taxon>Actinomadura</taxon>
    </lineage>
</organism>
<name>A0A931DTJ1_9ACTN</name>
<dbReference type="NCBIfam" id="TIGR03930">
    <property type="entry name" value="WXG100_ESAT6"/>
    <property type="match status" value="1"/>
</dbReference>
<dbReference type="AlphaFoldDB" id="A0A931DTJ1"/>
<dbReference type="SUPFAM" id="SSF140453">
    <property type="entry name" value="EsxAB dimer-like"/>
    <property type="match status" value="1"/>
</dbReference>
<keyword evidence="2" id="KW-0175">Coiled coil</keyword>
<dbReference type="EMBL" id="JADOUA010000001">
    <property type="protein sequence ID" value="MBG6093255.1"/>
    <property type="molecule type" value="Genomic_DNA"/>
</dbReference>
<reference evidence="3" key="1">
    <citation type="submission" date="2020-11" db="EMBL/GenBank/DDBJ databases">
        <title>Sequencing the genomes of 1000 actinobacteria strains.</title>
        <authorList>
            <person name="Klenk H.-P."/>
        </authorList>
    </citation>
    <scope>NUCLEOTIDE SEQUENCE</scope>
    <source>
        <strain evidence="3">DSM 43175</strain>
    </source>
</reference>
<dbReference type="InterPro" id="IPR010310">
    <property type="entry name" value="T7SS_ESAT-6-like"/>
</dbReference>
<evidence type="ECO:0000256" key="1">
    <source>
        <dbReference type="RuleBase" id="RU362001"/>
    </source>
</evidence>
<comment type="caution">
    <text evidence="3">The sequence shown here is derived from an EMBL/GenBank/DDBJ whole genome shotgun (WGS) entry which is preliminary data.</text>
</comment>
<dbReference type="InterPro" id="IPR036689">
    <property type="entry name" value="ESAT-6-like_sf"/>
</dbReference>
<evidence type="ECO:0000313" key="3">
    <source>
        <dbReference type="EMBL" id="MBG6093255.1"/>
    </source>
</evidence>